<feature type="region of interest" description="Disordered" evidence="1">
    <location>
        <begin position="1"/>
        <end position="32"/>
    </location>
</feature>
<name>A0A9Q3BPN1_9BASI</name>
<dbReference type="Proteomes" id="UP000765509">
    <property type="component" value="Unassembled WGS sequence"/>
</dbReference>
<reference evidence="2" key="1">
    <citation type="submission" date="2021-03" db="EMBL/GenBank/DDBJ databases">
        <title>Draft genome sequence of rust myrtle Austropuccinia psidii MF-1, a brazilian biotype.</title>
        <authorList>
            <person name="Quecine M.C."/>
            <person name="Pachon D.M.R."/>
            <person name="Bonatelli M.L."/>
            <person name="Correr F.H."/>
            <person name="Franceschini L.M."/>
            <person name="Leite T.F."/>
            <person name="Margarido G.R.A."/>
            <person name="Almeida C.A."/>
            <person name="Ferrarezi J.A."/>
            <person name="Labate C.A."/>
        </authorList>
    </citation>
    <scope>NUCLEOTIDE SEQUENCE</scope>
    <source>
        <strain evidence="2">MF-1</strain>
    </source>
</reference>
<keyword evidence="3" id="KW-1185">Reference proteome</keyword>
<gene>
    <name evidence="2" type="ORF">O181_008336</name>
</gene>
<protein>
    <submittedName>
        <fullName evidence="2">Uncharacterized protein</fullName>
    </submittedName>
</protein>
<feature type="compositionally biased region" description="Pro residues" evidence="1">
    <location>
        <begin position="1"/>
        <end position="12"/>
    </location>
</feature>
<dbReference type="EMBL" id="AVOT02001921">
    <property type="protein sequence ID" value="MBW0468621.1"/>
    <property type="molecule type" value="Genomic_DNA"/>
</dbReference>
<comment type="caution">
    <text evidence="2">The sequence shown here is derived from an EMBL/GenBank/DDBJ whole genome shotgun (WGS) entry which is preliminary data.</text>
</comment>
<accession>A0A9Q3BPN1</accession>
<feature type="compositionally biased region" description="Polar residues" evidence="1">
    <location>
        <begin position="16"/>
        <end position="26"/>
    </location>
</feature>
<proteinExistence type="predicted"/>
<sequence length="115" mass="13319">MRPSPIPQPKNPPMVASQQLQPVASSSRRRKDQLPFPLTAAQVFQQRQFWPIQATREDPKMENEVQDSMASLFIRVDRYSRDVIEYANDRTISDKASEEMAEKISCYEGELINDF</sequence>
<organism evidence="2 3">
    <name type="scientific">Austropuccinia psidii MF-1</name>
    <dbReference type="NCBI Taxonomy" id="1389203"/>
    <lineage>
        <taxon>Eukaryota</taxon>
        <taxon>Fungi</taxon>
        <taxon>Dikarya</taxon>
        <taxon>Basidiomycota</taxon>
        <taxon>Pucciniomycotina</taxon>
        <taxon>Pucciniomycetes</taxon>
        <taxon>Pucciniales</taxon>
        <taxon>Sphaerophragmiaceae</taxon>
        <taxon>Austropuccinia</taxon>
    </lineage>
</organism>
<evidence type="ECO:0000256" key="1">
    <source>
        <dbReference type="SAM" id="MobiDB-lite"/>
    </source>
</evidence>
<dbReference type="AlphaFoldDB" id="A0A9Q3BPN1"/>
<evidence type="ECO:0000313" key="2">
    <source>
        <dbReference type="EMBL" id="MBW0468621.1"/>
    </source>
</evidence>
<evidence type="ECO:0000313" key="3">
    <source>
        <dbReference type="Proteomes" id="UP000765509"/>
    </source>
</evidence>